<accession>A0A1G7D2U1</accession>
<dbReference type="GO" id="GO:0003677">
    <property type="term" value="F:DNA binding"/>
    <property type="evidence" value="ECO:0007669"/>
    <property type="project" value="UniProtKB-KW"/>
</dbReference>
<dbReference type="Gene3D" id="3.30.60.230">
    <property type="entry name" value="Lsr2, dimerization domain"/>
    <property type="match status" value="1"/>
</dbReference>
<sequence length="112" mass="12563">MGKRTIELLVDDIDGTELNENDGKTIRFAWQGVEYSIDLSEKNAKKFEDAVEPYRTNATRVGGRVSRGAGVATRTDRSQLAAIRKWARAKGMKVSERGRISQEVLDAYNDEN</sequence>
<feature type="domain" description="Lsr2 DNA-binding" evidence="3">
    <location>
        <begin position="76"/>
        <end position="109"/>
    </location>
</feature>
<name>A0A1G7D2U1_9ACTN</name>
<dbReference type="GO" id="GO:0016746">
    <property type="term" value="F:acyltransferase activity"/>
    <property type="evidence" value="ECO:0007669"/>
    <property type="project" value="InterPro"/>
</dbReference>
<keyword evidence="5" id="KW-1185">Reference proteome</keyword>
<dbReference type="Pfam" id="PF23359">
    <property type="entry name" value="Lsr2_DNA-bd"/>
    <property type="match status" value="1"/>
</dbReference>
<dbReference type="InterPro" id="IPR055370">
    <property type="entry name" value="Lsr2_DNA-bd"/>
</dbReference>
<proteinExistence type="predicted"/>
<organism evidence="4 5">
    <name type="scientific">Auraticoccus monumenti</name>
    <dbReference type="NCBI Taxonomy" id="675864"/>
    <lineage>
        <taxon>Bacteria</taxon>
        <taxon>Bacillati</taxon>
        <taxon>Actinomycetota</taxon>
        <taxon>Actinomycetes</taxon>
        <taxon>Propionibacteriales</taxon>
        <taxon>Propionibacteriaceae</taxon>
        <taxon>Auraticoccus</taxon>
    </lineage>
</organism>
<dbReference type="InterPro" id="IPR024412">
    <property type="entry name" value="Lsr2_dim_dom"/>
</dbReference>
<evidence type="ECO:0000259" key="2">
    <source>
        <dbReference type="Pfam" id="PF11774"/>
    </source>
</evidence>
<dbReference type="OrthoDB" id="4113332at2"/>
<dbReference type="InterPro" id="IPR042261">
    <property type="entry name" value="Lsr2-like_dimerization"/>
</dbReference>
<evidence type="ECO:0000313" key="4">
    <source>
        <dbReference type="EMBL" id="SDE45821.1"/>
    </source>
</evidence>
<evidence type="ECO:0000259" key="3">
    <source>
        <dbReference type="Pfam" id="PF23359"/>
    </source>
</evidence>
<evidence type="ECO:0000256" key="1">
    <source>
        <dbReference type="ARBA" id="ARBA00023125"/>
    </source>
</evidence>
<evidence type="ECO:0000313" key="5">
    <source>
        <dbReference type="Proteomes" id="UP000198546"/>
    </source>
</evidence>
<dbReference type="InterPro" id="IPR036625">
    <property type="entry name" value="E3-bd_dom_sf"/>
</dbReference>
<dbReference type="STRING" id="675864.SAMN04489747_3469"/>
<keyword evidence="1" id="KW-0238">DNA-binding</keyword>
<protein>
    <submittedName>
        <fullName evidence="4">Lsr2 protein</fullName>
    </submittedName>
</protein>
<dbReference type="Proteomes" id="UP000198546">
    <property type="component" value="Chromosome i"/>
</dbReference>
<gene>
    <name evidence="4" type="ORF">SAMN04489747_3469</name>
</gene>
<dbReference type="Pfam" id="PF11774">
    <property type="entry name" value="Lsr2"/>
    <property type="match status" value="1"/>
</dbReference>
<dbReference type="AlphaFoldDB" id="A0A1G7D2U1"/>
<reference evidence="4 5" key="1">
    <citation type="submission" date="2016-10" db="EMBL/GenBank/DDBJ databases">
        <authorList>
            <person name="de Groot N.N."/>
        </authorList>
    </citation>
    <scope>NUCLEOTIDE SEQUENCE [LARGE SCALE GENOMIC DNA]</scope>
    <source>
        <strain evidence="4 5">MON 2.2</strain>
    </source>
</reference>
<dbReference type="EMBL" id="LT629688">
    <property type="protein sequence ID" value="SDE45821.1"/>
    <property type="molecule type" value="Genomic_DNA"/>
</dbReference>
<feature type="domain" description="Lsr2 dimerization" evidence="2">
    <location>
        <begin position="1"/>
        <end position="62"/>
    </location>
</feature>
<dbReference type="RefSeq" id="WP_090595246.1">
    <property type="nucleotide sequence ID" value="NZ_LT629688.1"/>
</dbReference>
<dbReference type="Gene3D" id="4.10.320.10">
    <property type="entry name" value="E3-binding domain"/>
    <property type="match status" value="1"/>
</dbReference>